<accession>A0ABX0F7R3</accession>
<evidence type="ECO:0000313" key="2">
    <source>
        <dbReference type="EMBL" id="NGZ76348.1"/>
    </source>
</evidence>
<protein>
    <recommendedName>
        <fullName evidence="1">Bacterial Ig-like domain-containing protein</fullName>
    </recommendedName>
</protein>
<organism evidence="2 3">
    <name type="scientific">Saccharibacillus alkalitolerans</name>
    <dbReference type="NCBI Taxonomy" id="2705290"/>
    <lineage>
        <taxon>Bacteria</taxon>
        <taxon>Bacillati</taxon>
        <taxon>Bacillota</taxon>
        <taxon>Bacilli</taxon>
        <taxon>Bacillales</taxon>
        <taxon>Paenibacillaceae</taxon>
        <taxon>Saccharibacillus</taxon>
    </lineage>
</organism>
<dbReference type="Pfam" id="PF20251">
    <property type="entry name" value="Big_14"/>
    <property type="match status" value="1"/>
</dbReference>
<evidence type="ECO:0000259" key="1">
    <source>
        <dbReference type="Pfam" id="PF20251"/>
    </source>
</evidence>
<dbReference type="InterPro" id="IPR046878">
    <property type="entry name" value="Big_14"/>
</dbReference>
<dbReference type="EMBL" id="JAAFGS010000004">
    <property type="protein sequence ID" value="NGZ76348.1"/>
    <property type="molecule type" value="Genomic_DNA"/>
</dbReference>
<comment type="caution">
    <text evidence="2">The sequence shown here is derived from an EMBL/GenBank/DDBJ whole genome shotgun (WGS) entry which is preliminary data.</text>
</comment>
<dbReference type="Proteomes" id="UP000800303">
    <property type="component" value="Unassembled WGS sequence"/>
</dbReference>
<feature type="domain" description="Bacterial Ig-like" evidence="1">
    <location>
        <begin position="91"/>
        <end position="182"/>
    </location>
</feature>
<gene>
    <name evidence="2" type="ORF">GYN08_13540</name>
</gene>
<proteinExistence type="predicted"/>
<reference evidence="2 3" key="1">
    <citation type="submission" date="2020-01" db="EMBL/GenBank/DDBJ databases">
        <title>Polyphasic characterisation and genomic insights into a novel alkali tolerant bacterium VR-M41.</title>
        <authorList>
            <person name="Vemuluri V.R."/>
        </authorList>
    </citation>
    <scope>NUCLEOTIDE SEQUENCE [LARGE SCALE GENOMIC DNA]</scope>
    <source>
        <strain evidence="2 3">VR-M41</strain>
    </source>
</reference>
<sequence>MAMIRTRSERNPKRYAAEGRRIRKNASALLYVLILAPLLLSAGCGGGPGGSGLPDDFGGKHWPTGYGDAADDGRAEIAGWSSGGKTFYVLAEQEVYGPDSEISMALFNIGEENAYYGVDYGIEMKTGSSWSRVPFGRTVAIDAIGLGVPPGGVGRQQVQLEDFPPGIYRYVKSVEFEKSGETKTVYGGFTVKQDGE</sequence>
<evidence type="ECO:0000313" key="3">
    <source>
        <dbReference type="Proteomes" id="UP000800303"/>
    </source>
</evidence>
<name>A0ABX0F7R3_9BACL</name>
<keyword evidence="3" id="KW-1185">Reference proteome</keyword>